<dbReference type="Gene3D" id="1.20.120.80">
    <property type="entry name" value="Cytochrome c oxidase, subunit III, four-helix bundle"/>
    <property type="match status" value="1"/>
</dbReference>
<evidence type="ECO:0000256" key="4">
    <source>
        <dbReference type="ARBA" id="ARBA00022692"/>
    </source>
</evidence>
<dbReference type="InterPro" id="IPR035973">
    <property type="entry name" value="Cyt_c_oxidase_su3-like_sf"/>
</dbReference>
<evidence type="ECO:0000313" key="11">
    <source>
        <dbReference type="EMBL" id="HGN89545.1"/>
    </source>
</evidence>
<dbReference type="AlphaFoldDB" id="A0A7C4DZ60"/>
<feature type="transmembrane region" description="Helical" evidence="8">
    <location>
        <begin position="136"/>
        <end position="155"/>
    </location>
</feature>
<dbReference type="EMBL" id="DRXG01000120">
    <property type="protein sequence ID" value="HHN52738.1"/>
    <property type="molecule type" value="Genomic_DNA"/>
</dbReference>
<feature type="transmembrane region" description="Helical" evidence="8">
    <location>
        <begin position="251"/>
        <end position="268"/>
    </location>
</feature>
<feature type="transmembrane region" description="Helical" evidence="8">
    <location>
        <begin position="162"/>
        <end position="182"/>
    </location>
</feature>
<dbReference type="InterPro" id="IPR000298">
    <property type="entry name" value="Cyt_c_oxidase-like_su3"/>
</dbReference>
<evidence type="ECO:0000256" key="2">
    <source>
        <dbReference type="ARBA" id="ARBA00010581"/>
    </source>
</evidence>
<comment type="caution">
    <text evidence="11">The sequence shown here is derived from an EMBL/GenBank/DDBJ whole genome shotgun (WGS) entry which is preliminary data.</text>
</comment>
<dbReference type="GO" id="GO:0019646">
    <property type="term" value="P:aerobic electron transport chain"/>
    <property type="evidence" value="ECO:0007669"/>
    <property type="project" value="InterPro"/>
</dbReference>
<feature type="transmembrane region" description="Helical" evidence="8">
    <location>
        <begin position="15"/>
        <end position="35"/>
    </location>
</feature>
<evidence type="ECO:0000256" key="1">
    <source>
        <dbReference type="ARBA" id="ARBA00004651"/>
    </source>
</evidence>
<feature type="transmembrane region" description="Helical" evidence="8">
    <location>
        <begin position="40"/>
        <end position="58"/>
    </location>
</feature>
<evidence type="ECO:0000256" key="8">
    <source>
        <dbReference type="SAM" id="Phobius"/>
    </source>
</evidence>
<dbReference type="InterPro" id="IPR013833">
    <property type="entry name" value="Cyt_c_oxidase_su3_a-hlx"/>
</dbReference>
<keyword evidence="6 8" id="KW-0472">Membrane</keyword>
<evidence type="ECO:0000259" key="9">
    <source>
        <dbReference type="PROSITE" id="PS50253"/>
    </source>
</evidence>
<evidence type="ECO:0000256" key="5">
    <source>
        <dbReference type="ARBA" id="ARBA00022989"/>
    </source>
</evidence>
<sequence>MAAVEHEEHHHEGSLWPAVIGISTVILVAGLVILLKNVNFALGAGLVLVFIAVITAFVAKEVKAWPNVIASFFARLRGTAIPAEPEKVGGVGFPTAVFLFTEVALFAAGFGSYFVIRLSFPVWPPPGTPHLDDFIPRLQTFMLLFSSLAIEYAVYSVKRDRLGAVLGGVIATALFGLGFLVLKLGVEWPHLLFDVGFTPNTGIYASMFYILLGAHGAHVLGGVLALGVVAWRAKLRQFSSTSYGLLESVSIYWHFVHLVWLLLFAFIYEGALTWATHV</sequence>
<keyword evidence="4 7" id="KW-0812">Transmembrane</keyword>
<evidence type="ECO:0000256" key="6">
    <source>
        <dbReference type="ARBA" id="ARBA00023136"/>
    </source>
</evidence>
<dbReference type="CDD" id="cd00386">
    <property type="entry name" value="Heme_Cu_Oxidase_III_like"/>
    <property type="match status" value="1"/>
</dbReference>
<keyword evidence="5 8" id="KW-1133">Transmembrane helix</keyword>
<keyword evidence="3" id="KW-1003">Cell membrane</keyword>
<protein>
    <submittedName>
        <fullName evidence="11">Heme-copper oxidase subunit III</fullName>
    </submittedName>
</protein>
<comment type="similarity">
    <text evidence="2 7">Belongs to the cytochrome c oxidase subunit 3 family.</text>
</comment>
<dbReference type="PANTHER" id="PTHR11403">
    <property type="entry name" value="CYTOCHROME C OXIDASE SUBUNIT III"/>
    <property type="match status" value="1"/>
</dbReference>
<feature type="transmembrane region" description="Helical" evidence="8">
    <location>
        <begin position="95"/>
        <end position="116"/>
    </location>
</feature>
<dbReference type="Pfam" id="PF00510">
    <property type="entry name" value="COX3"/>
    <property type="match status" value="1"/>
</dbReference>
<organism evidence="11">
    <name type="scientific">Caldiarchaeum subterraneum</name>
    <dbReference type="NCBI Taxonomy" id="311458"/>
    <lineage>
        <taxon>Archaea</taxon>
        <taxon>Nitrososphaerota</taxon>
        <taxon>Candidatus Caldarchaeales</taxon>
        <taxon>Candidatus Caldarchaeaceae</taxon>
        <taxon>Candidatus Caldarchaeum</taxon>
    </lineage>
</organism>
<dbReference type="PANTHER" id="PTHR11403:SF2">
    <property type="entry name" value="CYTOCHROME BO(3) UBIQUINOL OXIDASE SUBUNIT 3"/>
    <property type="match status" value="1"/>
</dbReference>
<dbReference type="SUPFAM" id="SSF81452">
    <property type="entry name" value="Cytochrome c oxidase subunit III-like"/>
    <property type="match status" value="1"/>
</dbReference>
<proteinExistence type="inferred from homology"/>
<dbReference type="EMBL" id="DTAD01000005">
    <property type="protein sequence ID" value="HGN89545.1"/>
    <property type="molecule type" value="Genomic_DNA"/>
</dbReference>
<feature type="transmembrane region" description="Helical" evidence="8">
    <location>
        <begin position="202"/>
        <end position="231"/>
    </location>
</feature>
<evidence type="ECO:0000256" key="3">
    <source>
        <dbReference type="ARBA" id="ARBA00022475"/>
    </source>
</evidence>
<feature type="domain" description="Heme-copper oxidase subunit III family profile" evidence="9">
    <location>
        <begin position="4"/>
        <end position="272"/>
    </location>
</feature>
<evidence type="ECO:0000313" key="10">
    <source>
        <dbReference type="EMBL" id="HGL41539.1"/>
    </source>
</evidence>
<accession>A0A7C4DZ60</accession>
<dbReference type="EMBL" id="DTCM01000092">
    <property type="protein sequence ID" value="HGL41539.1"/>
    <property type="molecule type" value="Genomic_DNA"/>
</dbReference>
<dbReference type="InterPro" id="IPR024791">
    <property type="entry name" value="Cyt_c/ubiquinol_Oxase_su3"/>
</dbReference>
<evidence type="ECO:0000256" key="7">
    <source>
        <dbReference type="RuleBase" id="RU003376"/>
    </source>
</evidence>
<evidence type="ECO:0000313" key="12">
    <source>
        <dbReference type="EMBL" id="HHN52738.1"/>
    </source>
</evidence>
<comment type="subcellular location">
    <subcellularLocation>
        <location evidence="1 7">Cell membrane</location>
        <topology evidence="1 7">Multi-pass membrane protein</topology>
    </subcellularLocation>
</comment>
<gene>
    <name evidence="12" type="ORF">ENM30_05440</name>
    <name evidence="11" type="ORF">ENT82_00230</name>
    <name evidence="10" type="ORF">ENU43_07765</name>
</gene>
<reference evidence="11" key="1">
    <citation type="journal article" date="2020" name="mSystems">
        <title>Genome- and Community-Level Interaction Insights into Carbon Utilization and Element Cycling Functions of Hydrothermarchaeota in Hydrothermal Sediment.</title>
        <authorList>
            <person name="Zhou Z."/>
            <person name="Liu Y."/>
            <person name="Xu W."/>
            <person name="Pan J."/>
            <person name="Luo Z.H."/>
            <person name="Li M."/>
        </authorList>
    </citation>
    <scope>NUCLEOTIDE SEQUENCE [LARGE SCALE GENOMIC DNA]</scope>
    <source>
        <strain evidence="12">SpSt-1073</strain>
        <strain evidence="11">SpSt-613</strain>
        <strain evidence="10">SpSt-669</strain>
    </source>
</reference>
<dbReference type="GO" id="GO:0004129">
    <property type="term" value="F:cytochrome-c oxidase activity"/>
    <property type="evidence" value="ECO:0007669"/>
    <property type="project" value="InterPro"/>
</dbReference>
<name>A0A7C4DZ60_CALS0</name>
<dbReference type="PROSITE" id="PS50253">
    <property type="entry name" value="COX3"/>
    <property type="match status" value="1"/>
</dbReference>
<dbReference type="GO" id="GO:0005886">
    <property type="term" value="C:plasma membrane"/>
    <property type="evidence" value="ECO:0007669"/>
    <property type="project" value="UniProtKB-SubCell"/>
</dbReference>